<dbReference type="EnsemblPlants" id="OBART01G35130.4">
    <property type="protein sequence ID" value="OBART01G35130.4"/>
    <property type="gene ID" value="OBART01G35130"/>
</dbReference>
<dbReference type="PANTHER" id="PTHR31419:SF1">
    <property type="entry name" value="PROTEIN PIN-LIKES 6"/>
    <property type="match status" value="1"/>
</dbReference>
<reference evidence="8" key="1">
    <citation type="journal article" date="2009" name="Rice">
        <title>De Novo Next Generation Sequencing of Plant Genomes.</title>
        <authorList>
            <person name="Rounsley S."/>
            <person name="Marri P.R."/>
            <person name="Yu Y."/>
            <person name="He R."/>
            <person name="Sisneros N."/>
            <person name="Goicoechea J.L."/>
            <person name="Lee S.J."/>
            <person name="Angelova A."/>
            <person name="Kudrna D."/>
            <person name="Luo M."/>
            <person name="Affourtit J."/>
            <person name="Desany B."/>
            <person name="Knight J."/>
            <person name="Niazi F."/>
            <person name="Egholm M."/>
            <person name="Wing R.A."/>
        </authorList>
    </citation>
    <scope>NUCLEOTIDE SEQUENCE [LARGE SCALE GENOMIC DNA]</scope>
    <source>
        <strain evidence="8">IRGC 105608</strain>
    </source>
</reference>
<keyword evidence="4 7" id="KW-0472">Membrane</keyword>
<protein>
    <submittedName>
        <fullName evidence="8">Uncharacterized protein</fullName>
    </submittedName>
</protein>
<feature type="transmembrane region" description="Helical" evidence="7">
    <location>
        <begin position="300"/>
        <end position="321"/>
    </location>
</feature>
<dbReference type="PaxDb" id="65489-OBART01G35130.4"/>
<dbReference type="Gramene" id="OBART01G35130.5">
    <property type="protein sequence ID" value="OBART01G35130.5"/>
    <property type="gene ID" value="OBART01G35130"/>
</dbReference>
<dbReference type="Gramene" id="OBART01G35130.4">
    <property type="protein sequence ID" value="OBART01G35130.4"/>
    <property type="gene ID" value="OBART01G35130"/>
</dbReference>
<name>A0A0D3EVH6_9ORYZ</name>
<keyword evidence="3 7" id="KW-1133">Transmembrane helix</keyword>
<organism evidence="8">
    <name type="scientific">Oryza barthii</name>
    <dbReference type="NCBI Taxonomy" id="65489"/>
    <lineage>
        <taxon>Eukaryota</taxon>
        <taxon>Viridiplantae</taxon>
        <taxon>Streptophyta</taxon>
        <taxon>Embryophyta</taxon>
        <taxon>Tracheophyta</taxon>
        <taxon>Spermatophyta</taxon>
        <taxon>Magnoliopsida</taxon>
        <taxon>Liliopsida</taxon>
        <taxon>Poales</taxon>
        <taxon>Poaceae</taxon>
        <taxon>BOP clade</taxon>
        <taxon>Oryzoideae</taxon>
        <taxon>Oryzeae</taxon>
        <taxon>Oryzinae</taxon>
        <taxon>Oryza</taxon>
    </lineage>
</organism>
<dbReference type="eggNOG" id="KOG2722">
    <property type="taxonomic scope" value="Eukaryota"/>
</dbReference>
<feature type="region of interest" description="Disordered" evidence="6">
    <location>
        <begin position="215"/>
        <end position="241"/>
    </location>
</feature>
<evidence type="ECO:0000256" key="6">
    <source>
        <dbReference type="SAM" id="MobiDB-lite"/>
    </source>
</evidence>
<keyword evidence="5" id="KW-0927">Auxin signaling pathway</keyword>
<evidence type="ECO:0000256" key="4">
    <source>
        <dbReference type="ARBA" id="ARBA00023136"/>
    </source>
</evidence>
<evidence type="ECO:0000313" key="9">
    <source>
        <dbReference type="Proteomes" id="UP000026960"/>
    </source>
</evidence>
<evidence type="ECO:0000256" key="7">
    <source>
        <dbReference type="SAM" id="Phobius"/>
    </source>
</evidence>
<dbReference type="PANTHER" id="PTHR31419">
    <property type="entry name" value="PROTEIN PIN-LIKES 2"/>
    <property type="match status" value="1"/>
</dbReference>
<evidence type="ECO:0000313" key="8">
    <source>
        <dbReference type="EnsemblPlants" id="OBART01G35130.5"/>
    </source>
</evidence>
<feature type="transmembrane region" description="Helical" evidence="7">
    <location>
        <begin position="268"/>
        <end position="288"/>
    </location>
</feature>
<dbReference type="GO" id="GO:0009734">
    <property type="term" value="P:auxin-activated signaling pathway"/>
    <property type="evidence" value="ECO:0007669"/>
    <property type="project" value="UniProtKB-KW"/>
</dbReference>
<evidence type="ECO:0000256" key="3">
    <source>
        <dbReference type="ARBA" id="ARBA00022989"/>
    </source>
</evidence>
<evidence type="ECO:0000256" key="1">
    <source>
        <dbReference type="ARBA" id="ARBA00004141"/>
    </source>
</evidence>
<dbReference type="EnsemblPlants" id="OBART01G35130.5">
    <property type="protein sequence ID" value="OBART01G35130.5"/>
    <property type="gene ID" value="OBART01G35130"/>
</dbReference>
<feature type="transmembrane region" description="Helical" evidence="7">
    <location>
        <begin position="342"/>
        <end position="363"/>
    </location>
</feature>
<feature type="transmembrane region" description="Helical" evidence="7">
    <location>
        <begin position="29"/>
        <end position="49"/>
    </location>
</feature>
<feature type="transmembrane region" description="Helical" evidence="7">
    <location>
        <begin position="92"/>
        <end position="114"/>
    </location>
</feature>
<evidence type="ECO:0000256" key="5">
    <source>
        <dbReference type="ARBA" id="ARBA00023294"/>
    </source>
</evidence>
<dbReference type="STRING" id="65489.A0A0D3EVH6"/>
<feature type="transmembrane region" description="Helical" evidence="7">
    <location>
        <begin position="126"/>
        <end position="147"/>
    </location>
</feature>
<comment type="subcellular location">
    <subcellularLocation>
        <location evidence="1">Membrane</location>
        <topology evidence="1">Multi-pass membrane protein</topology>
    </subcellularLocation>
</comment>
<proteinExistence type="predicted"/>
<dbReference type="AlphaFoldDB" id="A0A0D3EVH6"/>
<dbReference type="GO" id="GO:0016020">
    <property type="term" value="C:membrane"/>
    <property type="evidence" value="ECO:0007669"/>
    <property type="project" value="UniProtKB-SubCell"/>
</dbReference>
<dbReference type="InterPro" id="IPR039305">
    <property type="entry name" value="PILS2/6"/>
</dbReference>
<reference evidence="8" key="2">
    <citation type="submission" date="2015-03" db="UniProtKB">
        <authorList>
            <consortium name="EnsemblPlants"/>
        </authorList>
    </citation>
    <scope>IDENTIFICATION</scope>
</reference>
<accession>A0A0D3EVH6</accession>
<feature type="transmembrane region" description="Helical" evidence="7">
    <location>
        <begin position="61"/>
        <end position="80"/>
    </location>
</feature>
<dbReference type="Pfam" id="PF03547">
    <property type="entry name" value="Mem_trans"/>
    <property type="match status" value="1"/>
</dbReference>
<feature type="compositionally biased region" description="Polar residues" evidence="6">
    <location>
        <begin position="221"/>
        <end position="230"/>
    </location>
</feature>
<keyword evidence="2 7" id="KW-0812">Transmembrane</keyword>
<evidence type="ECO:0000256" key="2">
    <source>
        <dbReference type="ARBA" id="ARBA00022692"/>
    </source>
</evidence>
<keyword evidence="9" id="KW-1185">Reference proteome</keyword>
<feature type="transmembrane region" description="Helical" evidence="7">
    <location>
        <begin position="167"/>
        <end position="185"/>
    </location>
</feature>
<feature type="transmembrane region" description="Helical" evidence="7">
    <location>
        <begin position="375"/>
        <end position="396"/>
    </location>
</feature>
<dbReference type="InterPro" id="IPR004776">
    <property type="entry name" value="Mem_transp_PIN-like"/>
</dbReference>
<sequence>MMERSLMEALATAAQGGTVGTSVFDMLKYAVLPIAKVFTVCFMGFLMASKYVNILQPNGRKLLNGLVFSLLLPCLIFSQLGRAITIEKMLQWWYIPVNIVVGAVSGSLIGFVVASIIRPPYPYFKFTVIHIGIGNIGNIPLVLIAALCRDPTNPFGDSDKCNEDGNAYISFGQWVGAIIVYTYVFKMLAPPPGESFDSAEEDILPIKASGDNVVPEKGKYPTSTRTSTVPENEPLLSSEGDKNVSTSLGSKIMGIVRSMVKFLKDKQLLQPPIIASVFAIAIGVVPVLKNFVLTDDAPLFFFTDSCLILGEAMIPCILLAVGGNLVDGPGEGSNRLGVRTTVAIIFARLILVPLAGVGIIVLVDKLGFIPKDDKMFKFVLLLQHSMPTSVLSGAVANLRGCGKESAAILFWVHIFAVFSMAGWIILNVHKIKISPDIPEKDSTMTCTLASKPWRQPEGWVPDIHPRTYMNAKIKIFACKLMPAVPRMHVGHVALTSIGTSRSSDIRVHM</sequence>
<dbReference type="GO" id="GO:0080162">
    <property type="term" value="P:endoplasmic reticulum to cytosol auxin transport"/>
    <property type="evidence" value="ECO:0007669"/>
    <property type="project" value="InterPro"/>
</dbReference>
<dbReference type="Proteomes" id="UP000026960">
    <property type="component" value="Chromosome 1"/>
</dbReference>
<feature type="transmembrane region" description="Helical" evidence="7">
    <location>
        <begin position="408"/>
        <end position="426"/>
    </location>
</feature>